<reference evidence="2" key="1">
    <citation type="journal article" date="2017" name="Toxicon">
        <title>Venom-gland transcriptomics and venom proteomics of the Hentz striped scorpion (Centruroides hentzi; Buthidae) reveal high toxin diversity in a harmless member of a lethal family.</title>
        <authorList>
            <person name="Ward M.J."/>
            <person name="Ellsworth S.A."/>
            <person name="Rokyta D.R."/>
        </authorList>
    </citation>
    <scope>NUCLEOTIDE SEQUENCE</scope>
    <source>
        <tissue evidence="2">Venom gland</tissue>
    </source>
</reference>
<evidence type="ECO:0000313" key="2">
    <source>
        <dbReference type="EMBL" id="MBW20458.1"/>
    </source>
</evidence>
<feature type="chain" id="PRO_5014331765" evidence="1">
    <location>
        <begin position="27"/>
        <end position="82"/>
    </location>
</feature>
<organism evidence="2">
    <name type="scientific">Centruroides hentzi</name>
    <dbReference type="NCBI Taxonomy" id="88313"/>
    <lineage>
        <taxon>Eukaryota</taxon>
        <taxon>Metazoa</taxon>
        <taxon>Ecdysozoa</taxon>
        <taxon>Arthropoda</taxon>
        <taxon>Chelicerata</taxon>
        <taxon>Arachnida</taxon>
        <taxon>Scorpiones</taxon>
        <taxon>Buthida</taxon>
        <taxon>Buthoidea</taxon>
        <taxon>Buthidae</taxon>
        <taxon>Centruroides</taxon>
    </lineage>
</organism>
<proteinExistence type="predicted"/>
<keyword evidence="1" id="KW-0732">Signal</keyword>
<name>A0A2I9LPZ9_9SCOR</name>
<feature type="signal peptide" evidence="1">
    <location>
        <begin position="1"/>
        <end position="26"/>
    </location>
</feature>
<accession>A0A2I9LPZ9</accession>
<protein>
    <submittedName>
        <fullName evidence="2">Venom protein</fullName>
    </submittedName>
</protein>
<sequence length="82" mass="9181">MNIRMDLYVVLLTSVIIGSLIGRGSADIMIPINSSACTKEGTTKEKNAACYEDCTKEKHFGILRYGFCSNIRCICNFYEFTP</sequence>
<dbReference type="EMBL" id="GFWZ01000468">
    <property type="protein sequence ID" value="MBW20458.1"/>
    <property type="molecule type" value="Transcribed_RNA"/>
</dbReference>
<dbReference type="AlphaFoldDB" id="A0A2I9LPZ9"/>
<evidence type="ECO:0000256" key="1">
    <source>
        <dbReference type="SAM" id="SignalP"/>
    </source>
</evidence>